<evidence type="ECO:0000313" key="1">
    <source>
        <dbReference type="EMBL" id="BAV95046.1"/>
    </source>
</evidence>
<dbReference type="AlphaFoldDB" id="A0A1J1E6S9"/>
<dbReference type="RefSeq" id="WP_096686526.1">
    <property type="nucleotide sequence ID" value="NZ_AP014564.1"/>
</dbReference>
<accession>A0A1J1E6S9</accession>
<dbReference type="OrthoDB" id="978691at2"/>
<proteinExistence type="predicted"/>
<name>A0A1J1E6S9_9FLAO</name>
<dbReference type="Proteomes" id="UP000243197">
    <property type="component" value="Chromosome"/>
</dbReference>
<dbReference type="EMBL" id="AP014564">
    <property type="protein sequence ID" value="BAV95046.1"/>
    <property type="molecule type" value="Genomic_DNA"/>
</dbReference>
<keyword evidence="2" id="KW-1185">Reference proteome</keyword>
<protein>
    <recommendedName>
        <fullName evidence="3">ABC transporter ATPase</fullName>
    </recommendedName>
</protein>
<evidence type="ECO:0000313" key="2">
    <source>
        <dbReference type="Proteomes" id="UP000243197"/>
    </source>
</evidence>
<organism evidence="1 2">
    <name type="scientific">Ichthyobacterium seriolicida</name>
    <dbReference type="NCBI Taxonomy" id="242600"/>
    <lineage>
        <taxon>Bacteria</taxon>
        <taxon>Pseudomonadati</taxon>
        <taxon>Bacteroidota</taxon>
        <taxon>Flavobacteriia</taxon>
        <taxon>Flavobacteriales</taxon>
        <taxon>Ichthyobacteriaceae</taxon>
        <taxon>Ichthyobacterium</taxon>
    </lineage>
</organism>
<evidence type="ECO:0008006" key="3">
    <source>
        <dbReference type="Google" id="ProtNLM"/>
    </source>
</evidence>
<gene>
    <name evidence="1" type="ORF">JBKA6_1033</name>
</gene>
<reference evidence="1 2" key="1">
    <citation type="submission" date="2014-03" db="EMBL/GenBank/DDBJ databases">
        <title>complete genome sequence of Flavobacteriaceae bacterium JBKA-6.</title>
        <authorList>
            <person name="Takano T."/>
            <person name="Nakamura Y."/>
            <person name="Takuma S."/>
            <person name="Yasuike M."/>
            <person name="Matsuyama T."/>
            <person name="Sakai T."/>
            <person name="Fujiwara A."/>
            <person name="Kimoto K."/>
            <person name="Fukuda Y."/>
            <person name="Kondo H."/>
            <person name="Hirono I."/>
            <person name="Nakayasu C."/>
        </authorList>
    </citation>
    <scope>NUCLEOTIDE SEQUENCE [LARGE SCALE GENOMIC DNA]</scope>
    <source>
        <strain evidence="1 2">JBKA-6</strain>
    </source>
</reference>
<sequence length="157" mass="18311">MSVDFDSISQESKLWIFQSLEDIDSNKGPLIRQEIDGFLLLWKAHNKEIFSRYIILKNRFIIVAADESKQRVTGCAADELFRFIKKLELSFGLSLLNRENIAYIDRNNTIKTCKIEDIKVNINPQQIIFNNSISTKKELYTNWQICAKDSWASNYLP</sequence>
<dbReference type="KEGG" id="ise:JBKA6_1033"/>